<accession>A0A195BKN5</accession>
<dbReference type="AlphaFoldDB" id="A0A195BKN5"/>
<evidence type="ECO:0000313" key="1">
    <source>
        <dbReference type="EMBL" id="KYM85170.1"/>
    </source>
</evidence>
<proteinExistence type="predicted"/>
<name>A0A195BKN5_9HYME</name>
<organism evidence="1 2">
    <name type="scientific">Atta colombica</name>
    <dbReference type="NCBI Taxonomy" id="520822"/>
    <lineage>
        <taxon>Eukaryota</taxon>
        <taxon>Metazoa</taxon>
        <taxon>Ecdysozoa</taxon>
        <taxon>Arthropoda</taxon>
        <taxon>Hexapoda</taxon>
        <taxon>Insecta</taxon>
        <taxon>Pterygota</taxon>
        <taxon>Neoptera</taxon>
        <taxon>Endopterygota</taxon>
        <taxon>Hymenoptera</taxon>
        <taxon>Apocrita</taxon>
        <taxon>Aculeata</taxon>
        <taxon>Formicoidea</taxon>
        <taxon>Formicidae</taxon>
        <taxon>Myrmicinae</taxon>
        <taxon>Atta</taxon>
    </lineage>
</organism>
<protein>
    <submittedName>
        <fullName evidence="1">Uncharacterized protein</fullName>
    </submittedName>
</protein>
<reference evidence="1 2" key="1">
    <citation type="submission" date="2015-09" db="EMBL/GenBank/DDBJ databases">
        <title>Atta colombica WGS genome.</title>
        <authorList>
            <person name="Nygaard S."/>
            <person name="Hu H."/>
            <person name="Boomsma J."/>
            <person name="Zhang G."/>
        </authorList>
    </citation>
    <scope>NUCLEOTIDE SEQUENCE [LARGE SCALE GENOMIC DNA]</scope>
    <source>
        <strain evidence="1">Treedump-2</strain>
        <tissue evidence="1">Whole body</tissue>
    </source>
</reference>
<evidence type="ECO:0000313" key="2">
    <source>
        <dbReference type="Proteomes" id="UP000078540"/>
    </source>
</evidence>
<dbReference type="Proteomes" id="UP000078540">
    <property type="component" value="Unassembled WGS sequence"/>
</dbReference>
<gene>
    <name evidence="1" type="ORF">ALC53_04959</name>
</gene>
<keyword evidence="2" id="KW-1185">Reference proteome</keyword>
<sequence length="89" mass="10392">MNEIPSSSAHKSVKEENHLIPASTHRFAPQQLNLLNAIKLFCCPRLSLPFPHHSQNLYNWPAASSLQITIIYYRTMFSRYDYVNIPKKY</sequence>
<dbReference type="EMBL" id="KQ976455">
    <property type="protein sequence ID" value="KYM85170.1"/>
    <property type="molecule type" value="Genomic_DNA"/>
</dbReference>